<keyword evidence="3" id="KW-1185">Reference proteome</keyword>
<dbReference type="Pfam" id="PF14417">
    <property type="entry name" value="MEDS"/>
    <property type="match status" value="1"/>
</dbReference>
<dbReference type="GeneID" id="41596277"/>
<dbReference type="InterPro" id="IPR025847">
    <property type="entry name" value="MEDS_domain"/>
</dbReference>
<dbReference type="Proteomes" id="UP000028194">
    <property type="component" value="Chromosome"/>
</dbReference>
<dbReference type="RefSeq" id="WP_148699441.1">
    <property type="nucleotide sequence ID" value="NZ_CP007174.1"/>
</dbReference>
<dbReference type="Gene3D" id="3.40.50.300">
    <property type="entry name" value="P-loop containing nucleotide triphosphate hydrolases"/>
    <property type="match status" value="1"/>
</dbReference>
<dbReference type="HOGENOM" id="CLU_094092_0_0_2"/>
<name>A0A075MLU8_9ARCH</name>
<dbReference type="AlphaFoldDB" id="A0A075MLU8"/>
<organism evidence="2 3">
    <name type="scientific">Candidatus Nitrososphaera evergladensis SR1</name>
    <dbReference type="NCBI Taxonomy" id="1459636"/>
    <lineage>
        <taxon>Archaea</taxon>
        <taxon>Nitrososphaerota</taxon>
        <taxon>Nitrososphaeria</taxon>
        <taxon>Nitrososphaerales</taxon>
        <taxon>Nitrososphaeraceae</taxon>
        <taxon>Nitrososphaera</taxon>
    </lineage>
</organism>
<evidence type="ECO:0000259" key="1">
    <source>
        <dbReference type="Pfam" id="PF14417"/>
    </source>
</evidence>
<dbReference type="KEGG" id="nev:NTE_00394"/>
<feature type="domain" description="MEDS" evidence="1">
    <location>
        <begin position="16"/>
        <end position="160"/>
    </location>
</feature>
<dbReference type="InterPro" id="IPR027417">
    <property type="entry name" value="P-loop_NTPase"/>
</dbReference>
<dbReference type="OrthoDB" id="13893at2157"/>
<accession>A0A075MLU8</accession>
<dbReference type="eggNOG" id="arCOG03567">
    <property type="taxonomic scope" value="Archaea"/>
</dbReference>
<protein>
    <recommendedName>
        <fullName evidence="1">MEDS domain-containing protein</fullName>
    </recommendedName>
</protein>
<evidence type="ECO:0000313" key="3">
    <source>
        <dbReference type="Proteomes" id="UP000028194"/>
    </source>
</evidence>
<gene>
    <name evidence="2" type="ORF">NTE_00394</name>
</gene>
<sequence>MLRETHSLCLLQQTEYAYLYDIIGRYLSNGYAVIYAAEPNTDKVLERMARAGIDVEQYFENGMLKVMSLDSVYISDHEKNLSVSQTLESWHNIISRTMDETKAKGILAIGSTDAFIQDGQEEHVKEYEDSIGKRPRSLTEAVCCYDTDSFSDTSVSTLIAILNAHEYTIHYGAQYAEWKEDKLQSVLASAFNKVLGSTTSDLMLKTLKSVYKIDEKTILSDPEVLESAVAKFFKDSSPAILAAVLKDLKTEIAFRRQVPAVSAS</sequence>
<reference evidence="2 3" key="1">
    <citation type="journal article" date="2014" name="PLoS ONE">
        <title>Genome Sequence of Candidatus Nitrososphaera evergladensis from Group I.1b Enriched from Everglades Soil Reveals Novel Genomic Features of the Ammonia-Oxidizing Archaea.</title>
        <authorList>
            <person name="Zhalnina K.V."/>
            <person name="Dias R."/>
            <person name="Leonard M.T."/>
            <person name="Dorr de Quadros P."/>
            <person name="Camargo F.A."/>
            <person name="Drew J.C."/>
            <person name="Farmerie W.G."/>
            <person name="Daroub S.H."/>
            <person name="Triplett E.W."/>
        </authorList>
    </citation>
    <scope>NUCLEOTIDE SEQUENCE [LARGE SCALE GENOMIC DNA]</scope>
    <source>
        <strain evidence="2 3">SR1</strain>
    </source>
</reference>
<proteinExistence type="predicted"/>
<evidence type="ECO:0000313" key="2">
    <source>
        <dbReference type="EMBL" id="AIF82476.1"/>
    </source>
</evidence>
<dbReference type="EMBL" id="CP007174">
    <property type="protein sequence ID" value="AIF82476.1"/>
    <property type="molecule type" value="Genomic_DNA"/>
</dbReference>